<dbReference type="PANTHER" id="PTHR11895">
    <property type="entry name" value="TRANSAMIDASE"/>
    <property type="match status" value="1"/>
</dbReference>
<dbReference type="InterPro" id="IPR000120">
    <property type="entry name" value="Amidase"/>
</dbReference>
<comment type="caution">
    <text evidence="4">The sequence shown here is derived from an EMBL/GenBank/DDBJ whole genome shotgun (WGS) entry which is preliminary data.</text>
</comment>
<gene>
    <name evidence="4" type="ORF">CAL28_22735</name>
</gene>
<dbReference type="PANTHER" id="PTHR11895:SF7">
    <property type="entry name" value="GLUTAMYL-TRNA(GLN) AMIDOTRANSFERASE SUBUNIT A, MITOCHONDRIAL"/>
    <property type="match status" value="1"/>
</dbReference>
<feature type="domain" description="Amidase" evidence="3">
    <location>
        <begin position="29"/>
        <end position="390"/>
    </location>
</feature>
<organism evidence="4 5">
    <name type="scientific">Bordetella genomosp. 11</name>
    <dbReference type="NCBI Taxonomy" id="1416808"/>
    <lineage>
        <taxon>Bacteria</taxon>
        <taxon>Pseudomonadati</taxon>
        <taxon>Pseudomonadota</taxon>
        <taxon>Betaproteobacteria</taxon>
        <taxon>Burkholderiales</taxon>
        <taxon>Alcaligenaceae</taxon>
        <taxon>Bordetella</taxon>
    </lineage>
</organism>
<dbReference type="AlphaFoldDB" id="A0A261UJF9"/>
<evidence type="ECO:0000313" key="5">
    <source>
        <dbReference type="Proteomes" id="UP000215767"/>
    </source>
</evidence>
<evidence type="ECO:0000259" key="3">
    <source>
        <dbReference type="Pfam" id="PF01425"/>
    </source>
</evidence>
<evidence type="ECO:0000313" key="4">
    <source>
        <dbReference type="EMBL" id="OZI62046.1"/>
    </source>
</evidence>
<dbReference type="GO" id="GO:0003824">
    <property type="term" value="F:catalytic activity"/>
    <property type="evidence" value="ECO:0007669"/>
    <property type="project" value="InterPro"/>
</dbReference>
<dbReference type="EMBL" id="NEVS01000004">
    <property type="protein sequence ID" value="OZI62046.1"/>
    <property type="molecule type" value="Genomic_DNA"/>
</dbReference>
<dbReference type="SUPFAM" id="SSF75304">
    <property type="entry name" value="Amidase signature (AS) enzymes"/>
    <property type="match status" value="1"/>
</dbReference>
<dbReference type="InterPro" id="IPR023631">
    <property type="entry name" value="Amidase_dom"/>
</dbReference>
<keyword evidence="5" id="KW-1185">Reference proteome</keyword>
<sequence>MSLSIPHPDAPRLVADAALADQDLHAWACLDPTAAAARHGPLAGLVFGVKDVLDVAGLPTRCGSPATDDRPATADADCVAILRAAGALPLGKTVTAEFAHVAPGPTRNPHHPSHTPGGSSSGSAAAVAAGMVDFALSTQTGGSIIRPAAFCGVVGVKPSYGAVSRGGMRVMCPSLDTIGWHAYDLDVAARVADVMLPRHACDAIGQPRLCLLPMQPGYQLDRSSIDALASAGNALAAAGYAVAGIQAMPHALDLLDIHRTVVHYELAHALTVLVPDADAVQDGRLSPRLREAARQGLAIGREDYEATLARLHAARQRAWELDFGDADLILTTGALGPAPEGLSHTGESGFNKAWSVLGWPCLHLPTTHDDRGMPLGVMLVARRGADHALLRWARDIHRLVDRRAALPSRSPSNGAIHDPTVSRA</sequence>
<proteinExistence type="inferred from homology"/>
<accession>A0A261UJF9</accession>
<name>A0A261UJF9_9BORD</name>
<dbReference type="OrthoDB" id="8641877at2"/>
<reference evidence="5" key="1">
    <citation type="submission" date="2017-05" db="EMBL/GenBank/DDBJ databases">
        <title>Complete and WGS of Bordetella genogroups.</title>
        <authorList>
            <person name="Spilker T."/>
            <person name="Lipuma J."/>
        </authorList>
    </citation>
    <scope>NUCLEOTIDE SEQUENCE [LARGE SCALE GENOMIC DNA]</scope>
    <source>
        <strain evidence="5">AU8856</strain>
    </source>
</reference>
<protein>
    <recommendedName>
        <fullName evidence="3">Amidase domain-containing protein</fullName>
    </recommendedName>
</protein>
<evidence type="ECO:0000256" key="2">
    <source>
        <dbReference type="SAM" id="MobiDB-lite"/>
    </source>
</evidence>
<dbReference type="RefSeq" id="WP_094843431.1">
    <property type="nucleotide sequence ID" value="NZ_NEVS01000004.1"/>
</dbReference>
<feature type="region of interest" description="Disordered" evidence="2">
    <location>
        <begin position="101"/>
        <end position="124"/>
    </location>
</feature>
<dbReference type="Pfam" id="PF01425">
    <property type="entry name" value="Amidase"/>
    <property type="match status" value="1"/>
</dbReference>
<dbReference type="Proteomes" id="UP000215767">
    <property type="component" value="Unassembled WGS sequence"/>
</dbReference>
<comment type="similarity">
    <text evidence="1">Belongs to the amidase family.</text>
</comment>
<dbReference type="Gene3D" id="3.90.1300.10">
    <property type="entry name" value="Amidase signature (AS) domain"/>
    <property type="match status" value="1"/>
</dbReference>
<dbReference type="InterPro" id="IPR036928">
    <property type="entry name" value="AS_sf"/>
</dbReference>
<evidence type="ECO:0000256" key="1">
    <source>
        <dbReference type="ARBA" id="ARBA00009199"/>
    </source>
</evidence>